<evidence type="ECO:0000256" key="8">
    <source>
        <dbReference type="PIRSR" id="PIRSR600175-1"/>
    </source>
</evidence>
<reference evidence="9 10" key="1">
    <citation type="journal article" date="2015" name="Genome Biol. Evol.">
        <title>The genome of winter moth (Operophtera brumata) provides a genomic perspective on sexual dimorphism and phenology.</title>
        <authorList>
            <person name="Derks M.F."/>
            <person name="Smit S."/>
            <person name="Salis L."/>
            <person name="Schijlen E."/>
            <person name="Bossers A."/>
            <person name="Mateman C."/>
            <person name="Pijl A.S."/>
            <person name="de Ridder D."/>
            <person name="Groenen M.A."/>
            <person name="Visser M.E."/>
            <person name="Megens H.J."/>
        </authorList>
    </citation>
    <scope>NUCLEOTIDE SEQUENCE [LARGE SCALE GENOMIC DNA]</scope>
    <source>
        <strain evidence="9">WM2013NL</strain>
        <tissue evidence="9">Head and thorax</tissue>
    </source>
</reference>
<dbReference type="SUPFAM" id="SSF161070">
    <property type="entry name" value="SNF-like"/>
    <property type="match status" value="1"/>
</dbReference>
<organism evidence="9 10">
    <name type="scientific">Operophtera brumata</name>
    <name type="common">Winter moth</name>
    <name type="synonym">Phalaena brumata</name>
    <dbReference type="NCBI Taxonomy" id="104452"/>
    <lineage>
        <taxon>Eukaryota</taxon>
        <taxon>Metazoa</taxon>
        <taxon>Ecdysozoa</taxon>
        <taxon>Arthropoda</taxon>
        <taxon>Hexapoda</taxon>
        <taxon>Insecta</taxon>
        <taxon>Pterygota</taxon>
        <taxon>Neoptera</taxon>
        <taxon>Endopterygota</taxon>
        <taxon>Lepidoptera</taxon>
        <taxon>Glossata</taxon>
        <taxon>Ditrysia</taxon>
        <taxon>Geometroidea</taxon>
        <taxon>Geometridae</taxon>
        <taxon>Larentiinae</taxon>
        <taxon>Operophtera</taxon>
    </lineage>
</organism>
<dbReference type="GO" id="GO:0015293">
    <property type="term" value="F:symporter activity"/>
    <property type="evidence" value="ECO:0007669"/>
    <property type="project" value="UniProtKB-KW"/>
</dbReference>
<dbReference type="GO" id="GO:0006865">
    <property type="term" value="P:amino acid transport"/>
    <property type="evidence" value="ECO:0007669"/>
    <property type="project" value="TreeGrafter"/>
</dbReference>
<dbReference type="EMBL" id="JTDY01007455">
    <property type="protein sequence ID" value="KOB65187.1"/>
    <property type="molecule type" value="Genomic_DNA"/>
</dbReference>
<dbReference type="InterPro" id="IPR000175">
    <property type="entry name" value="Na/ntran_symport"/>
</dbReference>
<dbReference type="Proteomes" id="UP000037510">
    <property type="component" value="Unassembled WGS sequence"/>
</dbReference>
<feature type="binding site" evidence="8">
    <location>
        <position position="28"/>
    </location>
    <ligand>
        <name>Na(+)</name>
        <dbReference type="ChEBI" id="CHEBI:29101"/>
        <label>1</label>
    </ligand>
</feature>
<feature type="binding site" evidence="8">
    <location>
        <position position="24"/>
    </location>
    <ligand>
        <name>Na(+)</name>
        <dbReference type="ChEBI" id="CHEBI:29101"/>
        <label>1</label>
    </ligand>
</feature>
<keyword evidence="5" id="KW-0769">Symport</keyword>
<dbReference type="PROSITE" id="PS50267">
    <property type="entry name" value="NA_NEUROTRAN_SYMP_3"/>
    <property type="match status" value="1"/>
</dbReference>
<evidence type="ECO:0000256" key="4">
    <source>
        <dbReference type="ARBA" id="ARBA00022692"/>
    </source>
</evidence>
<evidence type="ECO:0000313" key="9">
    <source>
        <dbReference type="EMBL" id="KOB65187.1"/>
    </source>
</evidence>
<dbReference type="GO" id="GO:0046872">
    <property type="term" value="F:metal ion binding"/>
    <property type="evidence" value="ECO:0007669"/>
    <property type="project" value="UniProtKB-KW"/>
</dbReference>
<dbReference type="AlphaFoldDB" id="A0A0L7KPJ0"/>
<keyword evidence="4" id="KW-0812">Transmembrane</keyword>
<keyword evidence="10" id="KW-1185">Reference proteome</keyword>
<comment type="subcellular location">
    <subcellularLocation>
        <location evidence="1">Membrane</location>
        <topology evidence="1">Multi-pass membrane protein</topology>
    </subcellularLocation>
</comment>
<comment type="caution">
    <text evidence="9">The sequence shown here is derived from an EMBL/GenBank/DDBJ whole genome shotgun (WGS) entry which is preliminary data.</text>
</comment>
<name>A0A0L7KPJ0_OPEBR</name>
<dbReference type="PANTHER" id="PTHR11616:SF240">
    <property type="entry name" value="BLOATED TUBULES, ISOFORM B-RELATED"/>
    <property type="match status" value="1"/>
</dbReference>
<keyword evidence="6" id="KW-1133">Transmembrane helix</keyword>
<dbReference type="GO" id="GO:0005886">
    <property type="term" value="C:plasma membrane"/>
    <property type="evidence" value="ECO:0007669"/>
    <property type="project" value="TreeGrafter"/>
</dbReference>
<keyword evidence="7" id="KW-0472">Membrane</keyword>
<evidence type="ECO:0000256" key="7">
    <source>
        <dbReference type="ARBA" id="ARBA00023136"/>
    </source>
</evidence>
<keyword evidence="3" id="KW-0813">Transport</keyword>
<evidence type="ECO:0000256" key="6">
    <source>
        <dbReference type="ARBA" id="ARBA00022989"/>
    </source>
</evidence>
<dbReference type="Pfam" id="PF00209">
    <property type="entry name" value="SNF"/>
    <property type="match status" value="1"/>
</dbReference>
<sequence>MAGATQDRWASQAEYLLSCLGYAVGIGNIWRFPYLCYRNGGDNTKFKRICVEWIDNYPRR</sequence>
<evidence type="ECO:0000313" key="10">
    <source>
        <dbReference type="Proteomes" id="UP000037510"/>
    </source>
</evidence>
<evidence type="ECO:0000256" key="5">
    <source>
        <dbReference type="ARBA" id="ARBA00022847"/>
    </source>
</evidence>
<evidence type="ECO:0000256" key="2">
    <source>
        <dbReference type="ARBA" id="ARBA00006459"/>
    </source>
</evidence>
<comment type="similarity">
    <text evidence="2">Belongs to the sodium:neurotransmitter symporter (SNF) (TC 2.A.22) family.</text>
</comment>
<dbReference type="InterPro" id="IPR037272">
    <property type="entry name" value="SNS_sf"/>
</dbReference>
<gene>
    <name evidence="9" type="ORF">OBRU01_23102</name>
</gene>
<evidence type="ECO:0000256" key="1">
    <source>
        <dbReference type="ARBA" id="ARBA00004141"/>
    </source>
</evidence>
<keyword evidence="8" id="KW-0915">Sodium</keyword>
<keyword evidence="8" id="KW-0479">Metal-binding</keyword>
<dbReference type="PANTHER" id="PTHR11616">
    <property type="entry name" value="SODIUM/CHLORIDE DEPENDENT TRANSPORTER"/>
    <property type="match status" value="1"/>
</dbReference>
<dbReference type="STRING" id="104452.A0A0L7KPJ0"/>
<evidence type="ECO:0000256" key="3">
    <source>
        <dbReference type="ARBA" id="ARBA00022448"/>
    </source>
</evidence>
<feature type="binding site" evidence="8">
    <location>
        <position position="23"/>
    </location>
    <ligand>
        <name>Na(+)</name>
        <dbReference type="ChEBI" id="CHEBI:29101"/>
        <label>1</label>
    </ligand>
</feature>
<feature type="binding site" evidence="8">
    <location>
        <position position="21"/>
    </location>
    <ligand>
        <name>Na(+)</name>
        <dbReference type="ChEBI" id="CHEBI:29101"/>
        <label>1</label>
    </ligand>
</feature>
<protein>
    <submittedName>
        <fullName evidence="9">Transporter</fullName>
    </submittedName>
</protein>
<dbReference type="GO" id="GO:0035725">
    <property type="term" value="P:sodium ion transmembrane transport"/>
    <property type="evidence" value="ECO:0007669"/>
    <property type="project" value="TreeGrafter"/>
</dbReference>
<proteinExistence type="inferred from homology"/>
<accession>A0A0L7KPJ0</accession>